<dbReference type="SUPFAM" id="SSF50156">
    <property type="entry name" value="PDZ domain-like"/>
    <property type="match status" value="1"/>
</dbReference>
<evidence type="ECO:0000313" key="2">
    <source>
        <dbReference type="EMBL" id="MFC4233543.1"/>
    </source>
</evidence>
<organism evidence="2 3">
    <name type="scientific">Parasediminibacterium paludis</name>
    <dbReference type="NCBI Taxonomy" id="908966"/>
    <lineage>
        <taxon>Bacteria</taxon>
        <taxon>Pseudomonadati</taxon>
        <taxon>Bacteroidota</taxon>
        <taxon>Chitinophagia</taxon>
        <taxon>Chitinophagales</taxon>
        <taxon>Chitinophagaceae</taxon>
        <taxon>Parasediminibacterium</taxon>
    </lineage>
</organism>
<gene>
    <name evidence="2" type="ORF">ACFOW1_16700</name>
</gene>
<evidence type="ECO:0000259" key="1">
    <source>
        <dbReference type="SMART" id="SM00228"/>
    </source>
</evidence>
<accession>A0ABV8Q2D1</accession>
<dbReference type="RefSeq" id="WP_379015873.1">
    <property type="nucleotide sequence ID" value="NZ_JBHSDC010000031.1"/>
</dbReference>
<dbReference type="Gene3D" id="2.30.42.10">
    <property type="match status" value="1"/>
</dbReference>
<dbReference type="InterPro" id="IPR001478">
    <property type="entry name" value="PDZ"/>
</dbReference>
<sequence>MKYFVMIACFLPMLTSAQSKKKQLKMAAAAEQKANEMLISNLQTHVQYLADDKLEGRRTGTEGEKLAMQYIINQYQEAGLEPKGTNGYIQAFTINEGKQIDTITKLVVNNKSLIILDDFFPLSYSATTSIKGSAALSLNETGNPWFRDVKEWLEDNATNPHYDIDEAIKKDANKAAAKGATALFIYNSSSAVDNIQFDKNDKSAAAKIPVIYITKDGLAKAFADHSATQNITATVSMSEKVRTAHNIAAFINNSAATTVILGAHYDHLGYNEDKNALDTGHIIHNGADDNASGTAALIELAKQLHESSPKNNNYLILHFSGEELGLFGSKYWLEHPTTNITANYMINMDMVGRYDTTRKLIVGGYGTSPVWSNIFETTTNNNLLLKFDSTGSGPSDHASFYRANIPVLFFFTGSHPDYHKATDDWDKINYDGERQIVQYIYRLIQTTDSKGKLTFTKTTEPQMGRATFTVSLGVLPDYGYGGTGVRIDGVSPGKLAERIGLQAGDVLLQLGDYKFVDIQSYMQTLSKFKKGNATKLTIKRKDEEKTFDIVF</sequence>
<reference evidence="3" key="1">
    <citation type="journal article" date="2019" name="Int. J. Syst. Evol. Microbiol.">
        <title>The Global Catalogue of Microorganisms (GCM) 10K type strain sequencing project: providing services to taxonomists for standard genome sequencing and annotation.</title>
        <authorList>
            <consortium name="The Broad Institute Genomics Platform"/>
            <consortium name="The Broad Institute Genome Sequencing Center for Infectious Disease"/>
            <person name="Wu L."/>
            <person name="Ma J."/>
        </authorList>
    </citation>
    <scope>NUCLEOTIDE SEQUENCE [LARGE SCALE GENOMIC DNA]</scope>
    <source>
        <strain evidence="3">CECT 8010</strain>
    </source>
</reference>
<dbReference type="Pfam" id="PF04389">
    <property type="entry name" value="Peptidase_M28"/>
    <property type="match status" value="1"/>
</dbReference>
<dbReference type="InterPro" id="IPR036034">
    <property type="entry name" value="PDZ_sf"/>
</dbReference>
<proteinExistence type="predicted"/>
<dbReference type="PANTHER" id="PTHR12147:SF26">
    <property type="entry name" value="PEPTIDASE M28 DOMAIN-CONTAINING PROTEIN"/>
    <property type="match status" value="1"/>
</dbReference>
<protein>
    <submittedName>
        <fullName evidence="2">M20/M25/M40 family metallo-hydrolase</fullName>
    </submittedName>
</protein>
<name>A0ABV8Q2D1_9BACT</name>
<dbReference type="Proteomes" id="UP001595906">
    <property type="component" value="Unassembled WGS sequence"/>
</dbReference>
<dbReference type="Pfam" id="PF13180">
    <property type="entry name" value="PDZ_2"/>
    <property type="match status" value="1"/>
</dbReference>
<dbReference type="InterPro" id="IPR045175">
    <property type="entry name" value="M28_fam"/>
</dbReference>
<dbReference type="SMART" id="SM00228">
    <property type="entry name" value="PDZ"/>
    <property type="match status" value="1"/>
</dbReference>
<evidence type="ECO:0000313" key="3">
    <source>
        <dbReference type="Proteomes" id="UP001595906"/>
    </source>
</evidence>
<feature type="domain" description="PDZ" evidence="1">
    <location>
        <begin position="470"/>
        <end position="542"/>
    </location>
</feature>
<dbReference type="Gene3D" id="3.40.630.10">
    <property type="entry name" value="Zn peptidases"/>
    <property type="match status" value="2"/>
</dbReference>
<dbReference type="EMBL" id="JBHSDC010000031">
    <property type="protein sequence ID" value="MFC4233543.1"/>
    <property type="molecule type" value="Genomic_DNA"/>
</dbReference>
<comment type="caution">
    <text evidence="2">The sequence shown here is derived from an EMBL/GenBank/DDBJ whole genome shotgun (WGS) entry which is preliminary data.</text>
</comment>
<dbReference type="InterPro" id="IPR007484">
    <property type="entry name" value="Peptidase_M28"/>
</dbReference>
<dbReference type="PANTHER" id="PTHR12147">
    <property type="entry name" value="METALLOPEPTIDASE M28 FAMILY MEMBER"/>
    <property type="match status" value="1"/>
</dbReference>
<dbReference type="SUPFAM" id="SSF53187">
    <property type="entry name" value="Zn-dependent exopeptidases"/>
    <property type="match status" value="1"/>
</dbReference>
<keyword evidence="3" id="KW-1185">Reference proteome</keyword>